<keyword evidence="2" id="KW-0963">Cytoplasm</keyword>
<dbReference type="AlphaFoldDB" id="A0AB35YS71"/>
<evidence type="ECO:0000313" key="4">
    <source>
        <dbReference type="EMBL" id="MEM0572671.1"/>
    </source>
</evidence>
<evidence type="ECO:0000256" key="1">
    <source>
        <dbReference type="ARBA" id="ARBA00007768"/>
    </source>
</evidence>
<dbReference type="Proteomes" id="UP001388259">
    <property type="component" value="Unassembled WGS sequence"/>
</dbReference>
<comment type="caution">
    <text evidence="3">The sequence shown here is derived from an EMBL/GenBank/DDBJ whole genome shotgun (WGS) entry which is preliminary data.</text>
</comment>
<dbReference type="RefSeq" id="WP_342686793.1">
    <property type="nucleotide sequence ID" value="NZ_JAZBJM010000002.1"/>
</dbReference>
<comment type="subcellular location">
    <subcellularLocation>
        <location evidence="2">Cytoplasm</location>
    </subcellularLocation>
</comment>
<organism evidence="3 5">
    <name type="scientific">Aequorivita flava</name>
    <dbReference type="NCBI Taxonomy" id="3114371"/>
    <lineage>
        <taxon>Bacteria</taxon>
        <taxon>Pseudomonadati</taxon>
        <taxon>Bacteroidota</taxon>
        <taxon>Flavobacteriia</taxon>
        <taxon>Flavobacteriales</taxon>
        <taxon>Flavobacteriaceae</taxon>
        <taxon>Aequorivita</taxon>
    </lineage>
</organism>
<dbReference type="Pfam" id="PF03932">
    <property type="entry name" value="CutC"/>
    <property type="match status" value="1"/>
</dbReference>
<dbReference type="Proteomes" id="UP001390963">
    <property type="component" value="Unassembled WGS sequence"/>
</dbReference>
<dbReference type="SUPFAM" id="SSF110395">
    <property type="entry name" value="CutC-like"/>
    <property type="match status" value="1"/>
</dbReference>
<sequence>MSYTQIEICANSFQSAQNAQLAGANRIELCTELSVGGLTPSHGLIEKVVSELTIPTHVLIRPRSGNFTYSEEEFNVMLRDIAFCKKLDCAGIVSGFLTSENKIDFEKTKLLIAASEEMDFTFHRAFDWVENPLEELQNLIDLKVNRLLSSGQKPRAIEGILLLKKLQNLSKGKLEIMPGGGINLENALKFKEAGFKSIHFSATTKKQTLQQKPKVSMHSKTFFEEGIVSTSNIETIQKIKELLT</sequence>
<evidence type="ECO:0000313" key="5">
    <source>
        <dbReference type="Proteomes" id="UP001388259"/>
    </source>
</evidence>
<dbReference type="PANTHER" id="PTHR12598:SF0">
    <property type="entry name" value="COPPER HOMEOSTASIS PROTEIN CUTC HOMOLOG"/>
    <property type="match status" value="1"/>
</dbReference>
<accession>A0AB35YS71</accession>
<proteinExistence type="inferred from homology"/>
<dbReference type="InterPro" id="IPR036822">
    <property type="entry name" value="CutC-like_dom_sf"/>
</dbReference>
<name>A0AB35YS71_9FLAO</name>
<evidence type="ECO:0000313" key="6">
    <source>
        <dbReference type="Proteomes" id="UP001390963"/>
    </source>
</evidence>
<evidence type="ECO:0000313" key="3">
    <source>
        <dbReference type="EMBL" id="MEM0517523.1"/>
    </source>
</evidence>
<dbReference type="InterPro" id="IPR005627">
    <property type="entry name" value="CutC-like"/>
</dbReference>
<dbReference type="Gene3D" id="3.20.20.380">
    <property type="entry name" value="Copper homeostasis (CutC) domain"/>
    <property type="match status" value="1"/>
</dbReference>
<dbReference type="EMBL" id="JAZBJM010000002">
    <property type="protein sequence ID" value="MEM0517523.1"/>
    <property type="molecule type" value="Genomic_DNA"/>
</dbReference>
<protein>
    <recommendedName>
        <fullName evidence="2">PF03932 family protein CutC</fullName>
    </recommendedName>
</protein>
<dbReference type="HAMAP" id="MF_00795">
    <property type="entry name" value="CutC"/>
    <property type="match status" value="1"/>
</dbReference>
<keyword evidence="6" id="KW-1185">Reference proteome</keyword>
<dbReference type="GO" id="GO:0005507">
    <property type="term" value="F:copper ion binding"/>
    <property type="evidence" value="ECO:0007669"/>
    <property type="project" value="TreeGrafter"/>
</dbReference>
<reference evidence="3 6" key="1">
    <citation type="submission" date="2024-01" db="EMBL/GenBank/DDBJ databases">
        <title>Aequorivita flavus sp. nov., isolated from deep-sea sediment.</title>
        <authorList>
            <person name="Chen X."/>
        </authorList>
    </citation>
    <scope>NUCLEOTIDE SEQUENCE</scope>
    <source>
        <strain evidence="3">MCCC 1A16923</strain>
        <strain evidence="4 6">MCCC 1A16935</strain>
    </source>
</reference>
<dbReference type="PANTHER" id="PTHR12598">
    <property type="entry name" value="COPPER HOMEOSTASIS PROTEIN CUTC"/>
    <property type="match status" value="1"/>
</dbReference>
<gene>
    <name evidence="2" type="primary">cutC</name>
    <name evidence="4" type="ORF">VZD24_04015</name>
    <name evidence="3" type="ORF">VZD85_04095</name>
</gene>
<comment type="caution">
    <text evidence="2">Once thought to be involved in copper homeostasis, experiments in E.coli have shown this is not the case.</text>
</comment>
<dbReference type="FunFam" id="3.20.20.380:FF:000001">
    <property type="entry name" value="Copper homeostasis protein CutC"/>
    <property type="match status" value="1"/>
</dbReference>
<dbReference type="GO" id="GO:0005737">
    <property type="term" value="C:cytoplasm"/>
    <property type="evidence" value="ECO:0007669"/>
    <property type="project" value="UniProtKB-SubCell"/>
</dbReference>
<dbReference type="EMBL" id="JBANCF010000002">
    <property type="protein sequence ID" value="MEM0572671.1"/>
    <property type="molecule type" value="Genomic_DNA"/>
</dbReference>
<comment type="similarity">
    <text evidence="1 2">Belongs to the CutC family.</text>
</comment>
<evidence type="ECO:0000256" key="2">
    <source>
        <dbReference type="HAMAP-Rule" id="MF_00795"/>
    </source>
</evidence>